<comment type="caution">
    <text evidence="1">The sequence shown here is derived from an EMBL/GenBank/DDBJ whole genome shotgun (WGS) entry which is preliminary data.</text>
</comment>
<dbReference type="EMBL" id="JAMKPW020000015">
    <property type="protein sequence ID" value="KAK8210283.1"/>
    <property type="molecule type" value="Genomic_DNA"/>
</dbReference>
<evidence type="ECO:0000313" key="1">
    <source>
        <dbReference type="EMBL" id="KAK8210283.1"/>
    </source>
</evidence>
<accession>A0ACC3SF89</accession>
<evidence type="ECO:0000313" key="2">
    <source>
        <dbReference type="Proteomes" id="UP001320706"/>
    </source>
</evidence>
<protein>
    <submittedName>
        <fullName evidence="1">Uncharacterized protein</fullName>
    </submittedName>
</protein>
<keyword evidence="2" id="KW-1185">Reference proteome</keyword>
<gene>
    <name evidence="1" type="ORF">M8818_003450</name>
</gene>
<reference evidence="1" key="1">
    <citation type="submission" date="2024-02" db="EMBL/GenBank/DDBJ databases">
        <title>Metagenome Assembled Genome of Zalaria obscura JY119.</title>
        <authorList>
            <person name="Vighnesh L."/>
            <person name="Jagadeeshwari U."/>
            <person name="Venkata Ramana C."/>
            <person name="Sasikala C."/>
        </authorList>
    </citation>
    <scope>NUCLEOTIDE SEQUENCE</scope>
    <source>
        <strain evidence="1">JY119</strain>
    </source>
</reference>
<name>A0ACC3SF89_9PEZI</name>
<dbReference type="Proteomes" id="UP001320706">
    <property type="component" value="Unassembled WGS sequence"/>
</dbReference>
<proteinExistence type="predicted"/>
<organism evidence="1 2">
    <name type="scientific">Zalaria obscura</name>
    <dbReference type="NCBI Taxonomy" id="2024903"/>
    <lineage>
        <taxon>Eukaryota</taxon>
        <taxon>Fungi</taxon>
        <taxon>Dikarya</taxon>
        <taxon>Ascomycota</taxon>
        <taxon>Pezizomycotina</taxon>
        <taxon>Dothideomycetes</taxon>
        <taxon>Dothideomycetidae</taxon>
        <taxon>Dothideales</taxon>
        <taxon>Zalariaceae</taxon>
        <taxon>Zalaria</taxon>
    </lineage>
</organism>
<sequence>MQLITILSGALLASTTSARSFLPSPQHIFSNPSSSDFKIPTVHESAVQARRVLHLENIATLSTVFPSDSSSQNDEPLSTLENRPTGLGGSPIGLMDYYSDCEPDTGNPTILAISIATSFKNVASGSNITLSLRWHPRDGAFHSAANLPRFSLIGHLEDISASEAHKSELATCFVKSHPDAVAWLPGNRIHESHWVRLVVDEIYWIGGFGDRAYIGWIPVEEWKSVTQEEINSISLPGEKKSWGWKEWL</sequence>